<name>U6G3T6_9EIME</name>
<evidence type="ECO:0000313" key="2">
    <source>
        <dbReference type="Proteomes" id="UP000018201"/>
    </source>
</evidence>
<proteinExistence type="predicted"/>
<reference evidence="1" key="2">
    <citation type="submission" date="2013-10" db="EMBL/GenBank/DDBJ databases">
        <authorList>
            <person name="Aslett M."/>
        </authorList>
    </citation>
    <scope>NUCLEOTIDE SEQUENCE [LARGE SCALE GENOMIC DNA]</scope>
    <source>
        <strain evidence="1">Houghton</strain>
    </source>
</reference>
<dbReference type="OrthoDB" id="347188at2759"/>
<reference evidence="1" key="1">
    <citation type="submission" date="2013-10" db="EMBL/GenBank/DDBJ databases">
        <title>Genomic analysis of the causative agents of coccidiosis in chickens.</title>
        <authorList>
            <person name="Reid A.J."/>
            <person name="Blake D."/>
            <person name="Billington K."/>
            <person name="Browne H."/>
            <person name="Dunn M."/>
            <person name="Hung S."/>
            <person name="Kawahara F."/>
            <person name="Miranda-Saavedra D."/>
            <person name="Mourier T."/>
            <person name="Nagra H."/>
            <person name="Otto T.D."/>
            <person name="Rawlings N."/>
            <person name="Sanchez A."/>
            <person name="Sanders M."/>
            <person name="Subramaniam C."/>
            <person name="Tay Y."/>
            <person name="Dear P."/>
            <person name="Doerig C."/>
            <person name="Gruber A."/>
            <person name="Parkinson J."/>
            <person name="Shirley M."/>
            <person name="Wan K.L."/>
            <person name="Berriman M."/>
            <person name="Tomley F."/>
            <person name="Pain A."/>
        </authorList>
    </citation>
    <scope>NUCLEOTIDE SEQUENCE [LARGE SCALE GENOMIC DNA]</scope>
    <source>
        <strain evidence="1">Houghton</strain>
    </source>
</reference>
<sequence>MLGIKEILKKNLLNSYDLELLMENLEMLVNHALHRKKESIDTMRPKYIVEKLGFALLVTDAIYAASEVLGSQARRSEWWQDVIDTLPVYTGPSESAASRTSARQNVLLAQLLHSALEIYRCGSRPSAEVLVPLKQIILCTPAVPALRRGPWTQFTTDDIEWQQSQ</sequence>
<organism evidence="1 2">
    <name type="scientific">Eimeria praecox</name>
    <dbReference type="NCBI Taxonomy" id="51316"/>
    <lineage>
        <taxon>Eukaryota</taxon>
        <taxon>Sar</taxon>
        <taxon>Alveolata</taxon>
        <taxon>Apicomplexa</taxon>
        <taxon>Conoidasida</taxon>
        <taxon>Coccidia</taxon>
        <taxon>Eucoccidiorida</taxon>
        <taxon>Eimeriorina</taxon>
        <taxon>Eimeriidae</taxon>
        <taxon>Eimeria</taxon>
    </lineage>
</organism>
<gene>
    <name evidence="1" type="ORF">EPH_0009350</name>
</gene>
<evidence type="ECO:0000313" key="1">
    <source>
        <dbReference type="EMBL" id="CDI73963.1"/>
    </source>
</evidence>
<protein>
    <submittedName>
        <fullName evidence="1">Uncharacterized protein</fullName>
    </submittedName>
</protein>
<dbReference type="Proteomes" id="UP000018201">
    <property type="component" value="Unassembled WGS sequence"/>
</dbReference>
<keyword evidence="2" id="KW-1185">Reference proteome</keyword>
<dbReference type="AlphaFoldDB" id="U6G3T6"/>
<accession>U6G3T6</accession>
<dbReference type="VEuPathDB" id="ToxoDB:EPH_0009350"/>
<dbReference type="EMBL" id="HG689324">
    <property type="protein sequence ID" value="CDI73963.1"/>
    <property type="molecule type" value="Genomic_DNA"/>
</dbReference>